<evidence type="ECO:0000259" key="1">
    <source>
        <dbReference type="Pfam" id="PF01863"/>
    </source>
</evidence>
<evidence type="ECO:0000313" key="2">
    <source>
        <dbReference type="EMBL" id="KKN22879.1"/>
    </source>
</evidence>
<dbReference type="PANTHER" id="PTHR30399:SF1">
    <property type="entry name" value="UTP PYROPHOSPHATASE"/>
    <property type="match status" value="1"/>
</dbReference>
<comment type="caution">
    <text evidence="2">The sequence shown here is derived from an EMBL/GenBank/DDBJ whole genome shotgun (WGS) entry which is preliminary data.</text>
</comment>
<reference evidence="2" key="1">
    <citation type="journal article" date="2015" name="Nature">
        <title>Complex archaea that bridge the gap between prokaryotes and eukaryotes.</title>
        <authorList>
            <person name="Spang A."/>
            <person name="Saw J.H."/>
            <person name="Jorgensen S.L."/>
            <person name="Zaremba-Niedzwiedzka K."/>
            <person name="Martijn J."/>
            <person name="Lind A.E."/>
            <person name="van Eijk R."/>
            <person name="Schleper C."/>
            <person name="Guy L."/>
            <person name="Ettema T.J."/>
        </authorList>
    </citation>
    <scope>NUCLEOTIDE SEQUENCE</scope>
</reference>
<dbReference type="Gene3D" id="3.30.2010.10">
    <property type="entry name" value="Metalloproteases ('zincins'), catalytic domain"/>
    <property type="match status" value="1"/>
</dbReference>
<dbReference type="AlphaFoldDB" id="A0A0F9NYF3"/>
<gene>
    <name evidence="2" type="ORF">LCGC14_0910570</name>
</gene>
<feature type="domain" description="YgjP-like metallopeptidase" evidence="1">
    <location>
        <begin position="24"/>
        <end position="227"/>
    </location>
</feature>
<proteinExistence type="predicted"/>
<dbReference type="CDD" id="cd07344">
    <property type="entry name" value="M48_yhfN_like"/>
    <property type="match status" value="1"/>
</dbReference>
<dbReference type="InterPro" id="IPR002725">
    <property type="entry name" value="YgjP-like_metallopeptidase"/>
</dbReference>
<dbReference type="PANTHER" id="PTHR30399">
    <property type="entry name" value="UNCHARACTERIZED PROTEIN YGJP"/>
    <property type="match status" value="1"/>
</dbReference>
<protein>
    <recommendedName>
        <fullName evidence="1">YgjP-like metallopeptidase domain-containing protein</fullName>
    </recommendedName>
</protein>
<accession>A0A0F9NYF3</accession>
<dbReference type="EMBL" id="LAZR01003021">
    <property type="protein sequence ID" value="KKN22879.1"/>
    <property type="molecule type" value="Genomic_DNA"/>
</dbReference>
<organism evidence="2">
    <name type="scientific">marine sediment metagenome</name>
    <dbReference type="NCBI Taxonomy" id="412755"/>
    <lineage>
        <taxon>unclassified sequences</taxon>
        <taxon>metagenomes</taxon>
        <taxon>ecological metagenomes</taxon>
    </lineage>
</organism>
<name>A0A0F9NYF3_9ZZZZ</name>
<sequence length="234" mass="27536">MTKTTTSLQLDDISISVIRSKKRKTMALQIRDDQVLLRIPARLPMALANRFIQEKKHWIQQTLANKTPSEKKQFTNGELFRFLDQKLPLNIIFAKRNKVYLENQTLIVETKVSEPSYLQLSKWITNWYRQQADEYLADRFALISKQLDFSPNSLTIKSYKARWGSCAINGAIQLNWKLIMAPVDIIDYVIIHELCHLQHHNHSSQFWGLVTHFYPDYQQARTWLKKHGHTLTID</sequence>
<dbReference type="InterPro" id="IPR053136">
    <property type="entry name" value="UTP_pyrophosphatase-like"/>
</dbReference>
<dbReference type="Pfam" id="PF01863">
    <property type="entry name" value="YgjP-like"/>
    <property type="match status" value="1"/>
</dbReference>